<keyword evidence="2" id="KW-1185">Reference proteome</keyword>
<protein>
    <submittedName>
        <fullName evidence="1">Uncharacterized protein</fullName>
    </submittedName>
</protein>
<feature type="non-terminal residue" evidence="1">
    <location>
        <position position="1"/>
    </location>
</feature>
<reference evidence="1 2" key="1">
    <citation type="journal article" date="2016" name="Nat. Commun.">
        <title>Ectomycorrhizal ecology is imprinted in the genome of the dominant symbiotic fungus Cenococcum geophilum.</title>
        <authorList>
            <consortium name="DOE Joint Genome Institute"/>
            <person name="Peter M."/>
            <person name="Kohler A."/>
            <person name="Ohm R.A."/>
            <person name="Kuo A."/>
            <person name="Krutzmann J."/>
            <person name="Morin E."/>
            <person name="Arend M."/>
            <person name="Barry K.W."/>
            <person name="Binder M."/>
            <person name="Choi C."/>
            <person name="Clum A."/>
            <person name="Copeland A."/>
            <person name="Grisel N."/>
            <person name="Haridas S."/>
            <person name="Kipfer T."/>
            <person name="LaButti K."/>
            <person name="Lindquist E."/>
            <person name="Lipzen A."/>
            <person name="Maire R."/>
            <person name="Meier B."/>
            <person name="Mihaltcheva S."/>
            <person name="Molinier V."/>
            <person name="Murat C."/>
            <person name="Poggeler S."/>
            <person name="Quandt C.A."/>
            <person name="Sperisen C."/>
            <person name="Tritt A."/>
            <person name="Tisserant E."/>
            <person name="Crous P.W."/>
            <person name="Henrissat B."/>
            <person name="Nehls U."/>
            <person name="Egli S."/>
            <person name="Spatafora J.W."/>
            <person name="Grigoriev I.V."/>
            <person name="Martin F.M."/>
        </authorList>
    </citation>
    <scope>NUCLEOTIDE SEQUENCE [LARGE SCALE GENOMIC DNA]</scope>
    <source>
        <strain evidence="1 2">1.58</strain>
    </source>
</reference>
<sequence length="60" mass="6466">KVMATANDNGIVRLWSLKSGACVRTLNGHANTILCLTLRDNLLVSGSNNTTIRIWDLPSG</sequence>
<evidence type="ECO:0000313" key="2">
    <source>
        <dbReference type="Proteomes" id="UP000250078"/>
    </source>
</evidence>
<gene>
    <name evidence="1" type="ORF">K441DRAFT_589902</name>
</gene>
<organism evidence="1 2">
    <name type="scientific">Cenococcum geophilum 1.58</name>
    <dbReference type="NCBI Taxonomy" id="794803"/>
    <lineage>
        <taxon>Eukaryota</taxon>
        <taxon>Fungi</taxon>
        <taxon>Dikarya</taxon>
        <taxon>Ascomycota</taxon>
        <taxon>Pezizomycotina</taxon>
        <taxon>Dothideomycetes</taxon>
        <taxon>Pleosporomycetidae</taxon>
        <taxon>Gloniales</taxon>
        <taxon>Gloniaceae</taxon>
        <taxon>Cenococcum</taxon>
    </lineage>
</organism>
<evidence type="ECO:0000313" key="1">
    <source>
        <dbReference type="EMBL" id="OCK88190.1"/>
    </source>
</evidence>
<dbReference type="Proteomes" id="UP000250078">
    <property type="component" value="Unassembled WGS sequence"/>
</dbReference>
<name>A0ACC8EPE7_9PEZI</name>
<dbReference type="EMBL" id="KV748246">
    <property type="protein sequence ID" value="OCK88190.1"/>
    <property type="molecule type" value="Genomic_DNA"/>
</dbReference>
<accession>A0ACC8EPE7</accession>
<proteinExistence type="predicted"/>